<evidence type="ECO:0000313" key="3">
    <source>
        <dbReference type="Proteomes" id="UP000218272"/>
    </source>
</evidence>
<reference evidence="2 3" key="1">
    <citation type="submission" date="2016-10" db="EMBL/GenBank/DDBJ databases">
        <title>Complete Genome Sequence of the Nonylphenol-Degrading Bacterium Sphingobium cloacae JCM 10874T.</title>
        <authorList>
            <person name="Ootsuka M."/>
            <person name="Nishizawa T."/>
            <person name="Ohta H."/>
        </authorList>
    </citation>
    <scope>NUCLEOTIDE SEQUENCE [LARGE SCALE GENOMIC DNA]</scope>
    <source>
        <strain evidence="2 3">JCM 10874</strain>
    </source>
</reference>
<dbReference type="KEGG" id="sclo:SCLO_1027140"/>
<proteinExistence type="predicted"/>
<sequence length="175" mass="18326">MSDIEQQLGDLARIGTVASVDHAARTCTVETGDIVTGPLPWMAVRAGRMTIWSPPSVGEQVLLICPEGDTEAGIILPGLYSDDNPAPSDSADEVVIAFEDGARLSYDMAAHGLSATLPEGGTVDLEADGGIRIKGDVSVEGTIRATGLIKSDDDVWAENISLKHHGHGAPLPWSE</sequence>
<dbReference type="InterPro" id="IPR006531">
    <property type="entry name" value="Gp5/Vgr_OB"/>
</dbReference>
<evidence type="ECO:0000259" key="1">
    <source>
        <dbReference type="Pfam" id="PF04717"/>
    </source>
</evidence>
<dbReference type="Gene3D" id="2.40.50.230">
    <property type="entry name" value="Gp5 N-terminal domain"/>
    <property type="match status" value="1"/>
</dbReference>
<protein>
    <submittedName>
        <fullName evidence="2">Baseplate assembly protein</fullName>
    </submittedName>
</protein>
<dbReference type="NCBIfam" id="TIGR01644">
    <property type="entry name" value="phage_P2_V"/>
    <property type="match status" value="1"/>
</dbReference>
<dbReference type="Pfam" id="PF04717">
    <property type="entry name" value="Phage_base_V"/>
    <property type="match status" value="1"/>
</dbReference>
<feature type="domain" description="Gp5/Type VI secretion system Vgr protein OB-fold" evidence="1">
    <location>
        <begin position="13"/>
        <end position="80"/>
    </location>
</feature>
<keyword evidence="3" id="KW-1185">Reference proteome</keyword>
<organism evidence="2 3">
    <name type="scientific">Sphingobium cloacae</name>
    <dbReference type="NCBI Taxonomy" id="120107"/>
    <lineage>
        <taxon>Bacteria</taxon>
        <taxon>Pseudomonadati</taxon>
        <taxon>Pseudomonadota</taxon>
        <taxon>Alphaproteobacteria</taxon>
        <taxon>Sphingomonadales</taxon>
        <taxon>Sphingomonadaceae</taxon>
        <taxon>Sphingobium</taxon>
    </lineage>
</organism>
<dbReference type="Proteomes" id="UP000218272">
    <property type="component" value="Chromosome SCLO_1"/>
</dbReference>
<name>A0A1E1F5H0_9SPHN</name>
<accession>A0A1E1F5H0</accession>
<evidence type="ECO:0000313" key="2">
    <source>
        <dbReference type="EMBL" id="BAV65754.1"/>
    </source>
</evidence>
<dbReference type="EMBL" id="AP017655">
    <property type="protein sequence ID" value="BAV65754.1"/>
    <property type="molecule type" value="Genomic_DNA"/>
</dbReference>
<dbReference type="RefSeq" id="WP_231923256.1">
    <property type="nucleotide sequence ID" value="NZ_AP017655.1"/>
</dbReference>
<dbReference type="InterPro" id="IPR013046">
    <property type="entry name" value="GpV/Gp45"/>
</dbReference>
<dbReference type="Gene3D" id="6.20.150.10">
    <property type="match status" value="1"/>
</dbReference>
<dbReference type="AlphaFoldDB" id="A0A1E1F5H0"/>
<dbReference type="InterPro" id="IPR037026">
    <property type="entry name" value="Vgr_OB-fold_dom_sf"/>
</dbReference>
<gene>
    <name evidence="2" type="ORF">SCLO_1027140</name>
</gene>